<dbReference type="RefSeq" id="WP_131170651.1">
    <property type="nucleotide sequence ID" value="NZ_FXTL01000001.1"/>
</dbReference>
<feature type="compositionally biased region" description="Basic and acidic residues" evidence="1">
    <location>
        <begin position="88"/>
        <end position="98"/>
    </location>
</feature>
<dbReference type="AlphaFoldDB" id="A0A4Q9KQP3"/>
<dbReference type="Gene3D" id="3.40.50.300">
    <property type="entry name" value="P-loop containing nucleotide triphosphate hydrolases"/>
    <property type="match status" value="1"/>
</dbReference>
<reference evidence="2 3" key="1">
    <citation type="submission" date="2019-01" db="EMBL/GenBank/DDBJ databases">
        <title>Lactibacter flavus gen. nov., sp. nov., a novel bacterium of the family Propionibacteriaceae isolated from raw milk and dairy products.</title>
        <authorList>
            <person name="Huptas C."/>
            <person name="Wenning M."/>
            <person name="Breitenwieser F."/>
            <person name="Doll E."/>
            <person name="Von Neubeck M."/>
            <person name="Busse H.-J."/>
            <person name="Scherer S."/>
        </authorList>
    </citation>
    <scope>NUCLEOTIDE SEQUENCE [LARGE SCALE GENOMIC DNA]</scope>
    <source>
        <strain evidence="2 3">DSM 22130</strain>
    </source>
</reference>
<evidence type="ECO:0000313" key="3">
    <source>
        <dbReference type="Proteomes" id="UP000291933"/>
    </source>
</evidence>
<dbReference type="EMBL" id="SDMR01000001">
    <property type="protein sequence ID" value="TBT96239.1"/>
    <property type="molecule type" value="Genomic_DNA"/>
</dbReference>
<gene>
    <name evidence="2" type="ORF">ET996_00785</name>
</gene>
<organism evidence="2 3">
    <name type="scientific">Propioniciclava tarda</name>
    <dbReference type="NCBI Taxonomy" id="433330"/>
    <lineage>
        <taxon>Bacteria</taxon>
        <taxon>Bacillati</taxon>
        <taxon>Actinomycetota</taxon>
        <taxon>Actinomycetes</taxon>
        <taxon>Propionibacteriales</taxon>
        <taxon>Propionibacteriaceae</taxon>
        <taxon>Propioniciclava</taxon>
    </lineage>
</organism>
<keyword evidence="3" id="KW-1185">Reference proteome</keyword>
<name>A0A4Q9KQP3_PROTD</name>
<sequence>MSKTPHRPADDEPGVHEVPPTSSGSGIAASGSGLAALAEPVDAMALPSDSPGALVIEAKAMPSDSPGSDGVPDPRHEASEPAIVSDAAPRHSARDRTPEGLSLVARGLEVRTPQGRVFGPVDWQVPAGAHGAVLGVQGSGRSAFLLALAGRLRGLTGHLMVGDLDGVTHPRLLRHRTAVARITDLVELEPHLTVADSIDEHALSEGIRQRQGRAVFADLEDATGRRFDRRRRVHDLTALERTLFVALLSCQRPAHHIVLDDVDDALTHAQLDEVYGTLQILGELGHYFVVSALESSAVPPGAAVVHLAPPETTESLQLSFGHLHPRLVAKGS</sequence>
<dbReference type="OrthoDB" id="3724551at2"/>
<feature type="region of interest" description="Disordered" evidence="1">
    <location>
        <begin position="54"/>
        <end position="98"/>
    </location>
</feature>
<proteinExistence type="predicted"/>
<comment type="caution">
    <text evidence="2">The sequence shown here is derived from an EMBL/GenBank/DDBJ whole genome shotgun (WGS) entry which is preliminary data.</text>
</comment>
<dbReference type="InterPro" id="IPR027417">
    <property type="entry name" value="P-loop_NTPase"/>
</dbReference>
<protein>
    <recommendedName>
        <fullName evidence="4">ATP-binding cassette domain-containing protein</fullName>
    </recommendedName>
</protein>
<dbReference type="SUPFAM" id="SSF52540">
    <property type="entry name" value="P-loop containing nucleoside triphosphate hydrolases"/>
    <property type="match status" value="1"/>
</dbReference>
<feature type="region of interest" description="Disordered" evidence="1">
    <location>
        <begin position="1"/>
        <end position="31"/>
    </location>
</feature>
<evidence type="ECO:0000256" key="1">
    <source>
        <dbReference type="SAM" id="MobiDB-lite"/>
    </source>
</evidence>
<evidence type="ECO:0000313" key="2">
    <source>
        <dbReference type="EMBL" id="TBT96239.1"/>
    </source>
</evidence>
<feature type="compositionally biased region" description="Low complexity" evidence="1">
    <location>
        <begin position="22"/>
        <end position="31"/>
    </location>
</feature>
<evidence type="ECO:0008006" key="4">
    <source>
        <dbReference type="Google" id="ProtNLM"/>
    </source>
</evidence>
<accession>A0A4Q9KQP3</accession>
<dbReference type="Proteomes" id="UP000291933">
    <property type="component" value="Unassembled WGS sequence"/>
</dbReference>